<evidence type="ECO:0000259" key="2">
    <source>
        <dbReference type="Pfam" id="PF11412"/>
    </source>
</evidence>
<dbReference type="EMBL" id="JACHIO010000028">
    <property type="protein sequence ID" value="MBB5066475.1"/>
    <property type="molecule type" value="Genomic_DNA"/>
</dbReference>
<dbReference type="InterPro" id="IPR036929">
    <property type="entry name" value="DsbDN_sf"/>
</dbReference>
<dbReference type="Pfam" id="PF11412">
    <property type="entry name" value="DsbD_N"/>
    <property type="match status" value="1"/>
</dbReference>
<dbReference type="GO" id="GO:0047134">
    <property type="term" value="F:protein-disulfide reductase [NAD(P)H] activity"/>
    <property type="evidence" value="ECO:0007669"/>
    <property type="project" value="UniProtKB-EC"/>
</dbReference>
<keyword evidence="3" id="KW-0560">Oxidoreductase</keyword>
<feature type="chain" id="PRO_5030659783" evidence="1">
    <location>
        <begin position="26"/>
        <end position="160"/>
    </location>
</feature>
<reference evidence="3 4" key="1">
    <citation type="submission" date="2020-08" db="EMBL/GenBank/DDBJ databases">
        <title>Genomic Encyclopedia of Type Strains, Phase IV (KMG-V): Genome sequencing to study the core and pangenomes of soil and plant-associated prokaryotes.</title>
        <authorList>
            <person name="Whitman W."/>
        </authorList>
    </citation>
    <scope>NUCLEOTIDE SEQUENCE [LARGE SCALE GENOMIC DNA]</scope>
    <source>
        <strain evidence="3 4">X5P3</strain>
    </source>
</reference>
<organism evidence="3 4">
    <name type="scientific">Granulicella mallensis</name>
    <dbReference type="NCBI Taxonomy" id="940614"/>
    <lineage>
        <taxon>Bacteria</taxon>
        <taxon>Pseudomonadati</taxon>
        <taxon>Acidobacteriota</taxon>
        <taxon>Terriglobia</taxon>
        <taxon>Terriglobales</taxon>
        <taxon>Acidobacteriaceae</taxon>
        <taxon>Granulicella</taxon>
    </lineage>
</organism>
<proteinExistence type="predicted"/>
<accession>A0A7W7ZUR4</accession>
<dbReference type="Proteomes" id="UP000584867">
    <property type="component" value="Unassembled WGS sequence"/>
</dbReference>
<evidence type="ECO:0000256" key="1">
    <source>
        <dbReference type="SAM" id="SignalP"/>
    </source>
</evidence>
<evidence type="ECO:0000313" key="4">
    <source>
        <dbReference type="Proteomes" id="UP000584867"/>
    </source>
</evidence>
<dbReference type="Gene3D" id="2.60.40.1250">
    <property type="entry name" value="Thiol:disulfide interchange protein DsbD, N-terminal domain"/>
    <property type="match status" value="1"/>
</dbReference>
<protein>
    <submittedName>
        <fullName evidence="3">Thiol:disulfide interchange protein DsbD</fullName>
        <ecNumber evidence="3">1.8.1.8</ecNumber>
    </submittedName>
</protein>
<comment type="caution">
    <text evidence="3">The sequence shown here is derived from an EMBL/GenBank/DDBJ whole genome shotgun (WGS) entry which is preliminary data.</text>
</comment>
<name>A0A7W7ZUR4_9BACT</name>
<keyword evidence="1" id="KW-0732">Signal</keyword>
<feature type="signal peptide" evidence="1">
    <location>
        <begin position="1"/>
        <end position="25"/>
    </location>
</feature>
<dbReference type="SUPFAM" id="SSF74863">
    <property type="entry name" value="Thiol:disulfide interchange protein DsbD, N-terminal domain (DsbD-alpha)"/>
    <property type="match status" value="1"/>
</dbReference>
<dbReference type="RefSeq" id="WP_184260152.1">
    <property type="nucleotide sequence ID" value="NZ_JACHIO010000028.1"/>
</dbReference>
<dbReference type="EC" id="1.8.1.8" evidence="3"/>
<feature type="domain" description="Thiol:disulfide interchange protein DsbD N-terminal" evidence="2">
    <location>
        <begin position="39"/>
        <end position="154"/>
    </location>
</feature>
<dbReference type="InterPro" id="IPR028250">
    <property type="entry name" value="DsbDN"/>
</dbReference>
<sequence>MRNALNYFTLLIACAAATPAAVAQAHNPVAWTVKSAPHSSVKPGSKFTVAVTGTVEPGWHLYAMEEPDGGPIATQVGLAEGDPADLLHVSASKPQTVHDNSFNLDTPVYLATAEFTLHLQAAASPSAKPLHVLVRYQSCNNNMCLPPRTSTIEVPVHIGQ</sequence>
<dbReference type="AlphaFoldDB" id="A0A7W7ZUR4"/>
<gene>
    <name evidence="3" type="ORF">HDF15_004855</name>
</gene>
<evidence type="ECO:0000313" key="3">
    <source>
        <dbReference type="EMBL" id="MBB5066475.1"/>
    </source>
</evidence>